<dbReference type="InterPro" id="IPR021255">
    <property type="entry name" value="DUF2807"/>
</dbReference>
<evidence type="ECO:0000313" key="3">
    <source>
        <dbReference type="Proteomes" id="UP000321954"/>
    </source>
</evidence>
<reference evidence="2 3" key="1">
    <citation type="submission" date="2019-08" db="EMBL/GenBank/DDBJ databases">
        <title>Antarcticibacterium arcticum sp. nov., a bacterium isolated from marine sediment of the Canadian Beaufort Sea.</title>
        <authorList>
            <person name="Lee Y.M."/>
            <person name="Baek K."/>
            <person name="Lee D.-H."/>
            <person name="Shin S.C."/>
            <person name="Jin Y.K."/>
            <person name="Park Y."/>
        </authorList>
    </citation>
    <scope>NUCLEOTIDE SEQUENCE [LARGE SCALE GENOMIC DNA]</scope>
    <source>
        <strain evidence="2 3">PAMC 28998</strain>
    </source>
</reference>
<dbReference type="Pfam" id="PF10988">
    <property type="entry name" value="DUF2807"/>
    <property type="match status" value="1"/>
</dbReference>
<dbReference type="AlphaFoldDB" id="A0A5B8YPA8"/>
<gene>
    <name evidence="2" type="ORF">FK178_12330</name>
</gene>
<keyword evidence="3" id="KW-1185">Reference proteome</keyword>
<accession>A0A5B8YPA8</accession>
<dbReference type="Gene3D" id="2.160.20.120">
    <property type="match status" value="1"/>
</dbReference>
<dbReference type="KEGG" id="anp:FK178_12330"/>
<name>A0A5B8YPA8_9FLAO</name>
<dbReference type="Proteomes" id="UP000321954">
    <property type="component" value="Chromosome"/>
</dbReference>
<evidence type="ECO:0000313" key="2">
    <source>
        <dbReference type="EMBL" id="QED38453.1"/>
    </source>
</evidence>
<protein>
    <submittedName>
        <fullName evidence="2">DUF2807 domain-containing protein</fullName>
    </submittedName>
</protein>
<sequence>MKYKILIMLLFFNLKGTAQEIEIELGNFSEIEVTRGLTVNLVPAEENKAVIIGNSREQVRVNVEKGVLKIRSRLKQLLETDNTLVTIYFKNLQEIDARQNSNVEFCTKIKQPLLKIKAREGARVLANVEVENLVATAVTGGSLTVYGKAEIQEIDIKAGGSLRGENLVGSNINVMVNGGGFAHVFARKYVNSSVRAGGNIFIYGNPEEIHEKITFGGSIKKIN</sequence>
<evidence type="ECO:0000259" key="1">
    <source>
        <dbReference type="Pfam" id="PF10988"/>
    </source>
</evidence>
<proteinExistence type="predicted"/>
<dbReference type="EMBL" id="CP042476">
    <property type="protein sequence ID" value="QED38453.1"/>
    <property type="molecule type" value="Genomic_DNA"/>
</dbReference>
<dbReference type="OrthoDB" id="704821at2"/>
<feature type="domain" description="Putative auto-transporter adhesin head GIN" evidence="1">
    <location>
        <begin position="27"/>
        <end position="206"/>
    </location>
</feature>
<organism evidence="2 3">
    <name type="scientific">Antarcticibacterium arcticum</name>
    <dbReference type="NCBI Taxonomy" id="2585771"/>
    <lineage>
        <taxon>Bacteria</taxon>
        <taxon>Pseudomonadati</taxon>
        <taxon>Bacteroidota</taxon>
        <taxon>Flavobacteriia</taxon>
        <taxon>Flavobacteriales</taxon>
        <taxon>Flavobacteriaceae</taxon>
        <taxon>Antarcticibacterium</taxon>
    </lineage>
</organism>